<sequence>MSIIDFTCTGLPYVVIDIIASYRHYEYCYKRLWMPSKETIPFNSFLSREFDIHFINGEWKVTPLDGNKDKLIINPGCGCIFNKIPENRTIKRMYYYNVAMKAIRKVLNRNGKQYPCKSPYGYGLFPSLAKRMLPIQQIKNIISTNEIITIIIINGEICDVVNALINDGDQQLIEKKQVVFYKFNIDAHAVLENNMRLEGDGILYQYTRYPHNQYLLGKWGQNLTHWKYSQNKIYAVLKEWVTFNDVDK</sequence>
<evidence type="ECO:0000313" key="1">
    <source>
        <dbReference type="EMBL" id="AYV77807.1"/>
    </source>
</evidence>
<reference evidence="1" key="1">
    <citation type="submission" date="2018-10" db="EMBL/GenBank/DDBJ databases">
        <title>Hidden diversity of soil giant viruses.</title>
        <authorList>
            <person name="Schulz F."/>
            <person name="Alteio L."/>
            <person name="Goudeau D."/>
            <person name="Ryan E.M."/>
            <person name="Malmstrom R.R."/>
            <person name="Blanchard J."/>
            <person name="Woyke T."/>
        </authorList>
    </citation>
    <scope>NUCLEOTIDE SEQUENCE</scope>
    <source>
        <strain evidence="1">EDV1</strain>
    </source>
</reference>
<organism evidence="1">
    <name type="scientific">Edafosvirus sp</name>
    <dbReference type="NCBI Taxonomy" id="2487765"/>
    <lineage>
        <taxon>Viruses</taxon>
        <taxon>Varidnaviria</taxon>
        <taxon>Bamfordvirae</taxon>
        <taxon>Nucleocytoviricota</taxon>
        <taxon>Megaviricetes</taxon>
        <taxon>Imitervirales</taxon>
        <taxon>Mimiviridae</taxon>
        <taxon>Klosneuvirinae</taxon>
    </lineage>
</organism>
<accession>A0A3G4ZSD7</accession>
<name>A0A3G4ZSD7_9VIRU</name>
<gene>
    <name evidence="1" type="ORF">Edafosvirus1_138</name>
</gene>
<protein>
    <submittedName>
        <fullName evidence="1">Uncharacterized protein</fullName>
    </submittedName>
</protein>
<dbReference type="EMBL" id="MK072066">
    <property type="protein sequence ID" value="AYV77807.1"/>
    <property type="molecule type" value="Genomic_DNA"/>
</dbReference>
<proteinExistence type="predicted"/>